<dbReference type="EMBL" id="MU006103">
    <property type="protein sequence ID" value="KAF2836546.1"/>
    <property type="molecule type" value="Genomic_DNA"/>
</dbReference>
<evidence type="ECO:0000313" key="2">
    <source>
        <dbReference type="EMBL" id="KAF2836546.1"/>
    </source>
</evidence>
<feature type="compositionally biased region" description="Basic and acidic residues" evidence="1">
    <location>
        <begin position="134"/>
        <end position="143"/>
    </location>
</feature>
<feature type="compositionally biased region" description="Low complexity" evidence="1">
    <location>
        <begin position="271"/>
        <end position="287"/>
    </location>
</feature>
<feature type="region of interest" description="Disordered" evidence="1">
    <location>
        <begin position="75"/>
        <end position="325"/>
    </location>
</feature>
<feature type="compositionally biased region" description="Polar residues" evidence="1">
    <location>
        <begin position="210"/>
        <end position="220"/>
    </location>
</feature>
<organism evidence="2 3">
    <name type="scientific">Patellaria atrata CBS 101060</name>
    <dbReference type="NCBI Taxonomy" id="1346257"/>
    <lineage>
        <taxon>Eukaryota</taxon>
        <taxon>Fungi</taxon>
        <taxon>Dikarya</taxon>
        <taxon>Ascomycota</taxon>
        <taxon>Pezizomycotina</taxon>
        <taxon>Dothideomycetes</taxon>
        <taxon>Dothideomycetes incertae sedis</taxon>
        <taxon>Patellariales</taxon>
        <taxon>Patellariaceae</taxon>
        <taxon>Patellaria</taxon>
    </lineage>
</organism>
<feature type="region of interest" description="Disordered" evidence="1">
    <location>
        <begin position="1"/>
        <end position="54"/>
    </location>
</feature>
<comment type="caution">
    <text evidence="2">The sequence shown here is derived from an EMBL/GenBank/DDBJ whole genome shotgun (WGS) entry which is preliminary data.</text>
</comment>
<proteinExistence type="predicted"/>
<evidence type="ECO:0000313" key="3">
    <source>
        <dbReference type="Proteomes" id="UP000799429"/>
    </source>
</evidence>
<dbReference type="Proteomes" id="UP000799429">
    <property type="component" value="Unassembled WGS sequence"/>
</dbReference>
<protein>
    <submittedName>
        <fullName evidence="2">Uncharacterized protein</fullName>
    </submittedName>
</protein>
<accession>A0A9P4VKN0</accession>
<feature type="compositionally biased region" description="Polar residues" evidence="1">
    <location>
        <begin position="252"/>
        <end position="262"/>
    </location>
</feature>
<sequence>MSELLNGSQSQGPKDLWLTSSLTDPPSNGLTGSRKPAVGRHDPRCTPPRSPCAPAFAQDLENRMLKDTIESIPKATVQFTRHRPPVSSRTSMSDDVSVSSSHMSMSTSKRKKGGSKLGLLSLKEPSSNALEQFAKQERKKASEKGATMKSGHFPGVSLQKLPSTVPKVNQKWDGMPESTIPKDRRSSSIFDGSSSVFNGDSSSKGRPGSMASSTRSNYNIENRRRPNSLVSSSFESIASSTAAASSIGSPLKPQSSFATSLASPREDITGLESPPMSPPSMDSLPEMTCFFPPDVLSTGITESSVETRAEDSNGNNSRDANCQLTPPLEPLDQGQEKTFDDPLNWSLPAIAITDGITSLNIDQSHEPESTAPVSVNDDARDMTSREALHDDECDNLVISQTADSHESVTDSLSPVPVPDTGLEERMLRASEQRRREYDTVSVVSSVAPSVLSAQWFRSPKERLGLGGKMWVERPLPWEEGGQVVVEKKKKRGLFNR</sequence>
<keyword evidence="3" id="KW-1185">Reference proteome</keyword>
<gene>
    <name evidence="2" type="ORF">M501DRAFT_246815</name>
</gene>
<feature type="compositionally biased region" description="Low complexity" evidence="1">
    <location>
        <begin position="187"/>
        <end position="202"/>
    </location>
</feature>
<evidence type="ECO:0000256" key="1">
    <source>
        <dbReference type="SAM" id="MobiDB-lite"/>
    </source>
</evidence>
<feature type="compositionally biased region" description="Low complexity" evidence="1">
    <location>
        <begin position="228"/>
        <end position="249"/>
    </location>
</feature>
<feature type="compositionally biased region" description="Polar residues" evidence="1">
    <location>
        <begin position="1"/>
        <end position="31"/>
    </location>
</feature>
<feature type="compositionally biased region" description="Low complexity" evidence="1">
    <location>
        <begin position="117"/>
        <end position="127"/>
    </location>
</feature>
<dbReference type="OrthoDB" id="4117770at2759"/>
<feature type="compositionally biased region" description="Polar residues" evidence="1">
    <location>
        <begin position="312"/>
        <end position="324"/>
    </location>
</feature>
<dbReference type="AlphaFoldDB" id="A0A9P4VKN0"/>
<name>A0A9P4VKN0_9PEZI</name>
<feature type="compositionally biased region" description="Low complexity" evidence="1">
    <location>
        <begin position="86"/>
        <end position="107"/>
    </location>
</feature>
<reference evidence="2" key="1">
    <citation type="journal article" date="2020" name="Stud. Mycol.">
        <title>101 Dothideomycetes genomes: a test case for predicting lifestyles and emergence of pathogens.</title>
        <authorList>
            <person name="Haridas S."/>
            <person name="Albert R."/>
            <person name="Binder M."/>
            <person name="Bloem J."/>
            <person name="Labutti K."/>
            <person name="Salamov A."/>
            <person name="Andreopoulos B."/>
            <person name="Baker S."/>
            <person name="Barry K."/>
            <person name="Bills G."/>
            <person name="Bluhm B."/>
            <person name="Cannon C."/>
            <person name="Castanera R."/>
            <person name="Culley D."/>
            <person name="Daum C."/>
            <person name="Ezra D."/>
            <person name="Gonzalez J."/>
            <person name="Henrissat B."/>
            <person name="Kuo A."/>
            <person name="Liang C."/>
            <person name="Lipzen A."/>
            <person name="Lutzoni F."/>
            <person name="Magnuson J."/>
            <person name="Mondo S."/>
            <person name="Nolan M."/>
            <person name="Ohm R."/>
            <person name="Pangilinan J."/>
            <person name="Park H.-J."/>
            <person name="Ramirez L."/>
            <person name="Alfaro M."/>
            <person name="Sun H."/>
            <person name="Tritt A."/>
            <person name="Yoshinaga Y."/>
            <person name="Zwiers L.-H."/>
            <person name="Turgeon B."/>
            <person name="Goodwin S."/>
            <person name="Spatafora J."/>
            <person name="Crous P."/>
            <person name="Grigoriev I."/>
        </authorList>
    </citation>
    <scope>NUCLEOTIDE SEQUENCE</scope>
    <source>
        <strain evidence="2">CBS 101060</strain>
    </source>
</reference>